<feature type="domain" description="Isochorismatase-like" evidence="8">
    <location>
        <begin position="9"/>
        <end position="200"/>
    </location>
</feature>
<dbReference type="AlphaFoldDB" id="A0AAE9MH93"/>
<comment type="similarity">
    <text evidence="1">Belongs to the isochorismatase family.</text>
</comment>
<dbReference type="InterPro" id="IPR036380">
    <property type="entry name" value="Isochorismatase-like_sf"/>
</dbReference>
<dbReference type="InterPro" id="IPR000868">
    <property type="entry name" value="Isochorismatase-like_dom"/>
</dbReference>
<dbReference type="PANTHER" id="PTHR11080:SF2">
    <property type="entry name" value="LD05707P"/>
    <property type="match status" value="1"/>
</dbReference>
<sequence length="211" mass="22444">MGTVASLDIDAQKGFTPLCPNELPVAGGDAIVAALNAQARLASLRAGSKDAHPRNAAWAVSDPADMLQPLDLPNADLSWPVHCVPGTPGFELLDGLPAPIDYDFFVWKGIEPDLHPYGACFHDLAERRSTGLIEFLQSRGVSTVLVGGLATDYCVKTSVLQLRRAGLRVIVHLDACRGINPGTVAQARTQMIEAGAELAQTLIDVQRLLDA</sequence>
<dbReference type="PANTHER" id="PTHR11080">
    <property type="entry name" value="PYRAZINAMIDASE/NICOTINAMIDASE"/>
    <property type="match status" value="1"/>
</dbReference>
<evidence type="ECO:0000256" key="1">
    <source>
        <dbReference type="ARBA" id="ARBA00006336"/>
    </source>
</evidence>
<dbReference type="EMBL" id="CP099717">
    <property type="protein sequence ID" value="USV57483.1"/>
    <property type="molecule type" value="Genomic_DNA"/>
</dbReference>
<dbReference type="RefSeq" id="WP_252995243.1">
    <property type="nucleotide sequence ID" value="NZ_CP099717.1"/>
</dbReference>
<proteinExistence type="inferred from homology"/>
<comment type="pathway">
    <text evidence="5">Cofactor biosynthesis; nicotinate biosynthesis; nicotinate from nicotinamide: step 1/1.</text>
</comment>
<evidence type="ECO:0000256" key="5">
    <source>
        <dbReference type="ARBA" id="ARBA00037900"/>
    </source>
</evidence>
<dbReference type="GO" id="GO:0046872">
    <property type="term" value="F:metal ion binding"/>
    <property type="evidence" value="ECO:0007669"/>
    <property type="project" value="UniProtKB-KW"/>
</dbReference>
<dbReference type="Pfam" id="PF00857">
    <property type="entry name" value="Isochorismatase"/>
    <property type="match status" value="1"/>
</dbReference>
<reference evidence="9" key="1">
    <citation type="submission" date="2022-06" db="EMBL/GenBank/DDBJ databases">
        <title>Complete Genome of Aeromonas sp. Strain SOD01 Isolated from an Urban Freshwater Stream.</title>
        <authorList>
            <person name="Williams L.E."/>
            <person name="Brysgel T."/>
            <person name="Capestro E.M."/>
            <person name="Foltz G.V."/>
            <person name="Gardner A.E."/>
            <person name="Ingrassia J."/>
            <person name="Peterson E."/>
            <person name="Arruda J."/>
            <person name="Flaherty I."/>
            <person name="Hunt M."/>
            <person name="Pappas G."/>
            <person name="Ramsaran S."/>
            <person name="Rocha M."/>
        </authorList>
    </citation>
    <scope>NUCLEOTIDE SEQUENCE</scope>
    <source>
        <strain evidence="9">SOD01</strain>
    </source>
</reference>
<evidence type="ECO:0000256" key="4">
    <source>
        <dbReference type="ARBA" id="ARBA00022801"/>
    </source>
</evidence>
<keyword evidence="2" id="KW-0662">Pyridine nucleotide biosynthesis</keyword>
<keyword evidence="10" id="KW-1185">Reference proteome</keyword>
<dbReference type="Gene3D" id="3.40.50.850">
    <property type="entry name" value="Isochorismatase-like"/>
    <property type="match status" value="1"/>
</dbReference>
<protein>
    <recommendedName>
        <fullName evidence="6">nicotinamidase</fullName>
        <ecNumber evidence="6">3.5.1.19</ecNumber>
    </recommendedName>
    <alternativeName>
        <fullName evidence="7">Nicotinamide deamidase</fullName>
    </alternativeName>
</protein>
<evidence type="ECO:0000256" key="2">
    <source>
        <dbReference type="ARBA" id="ARBA00022642"/>
    </source>
</evidence>
<evidence type="ECO:0000259" key="8">
    <source>
        <dbReference type="Pfam" id="PF00857"/>
    </source>
</evidence>
<dbReference type="GO" id="GO:0019363">
    <property type="term" value="P:pyridine nucleotide biosynthetic process"/>
    <property type="evidence" value="ECO:0007669"/>
    <property type="project" value="UniProtKB-KW"/>
</dbReference>
<keyword evidence="4" id="KW-0378">Hydrolase</keyword>
<dbReference type="GO" id="GO:0008936">
    <property type="term" value="F:nicotinamidase activity"/>
    <property type="evidence" value="ECO:0007669"/>
    <property type="project" value="UniProtKB-EC"/>
</dbReference>
<dbReference type="Proteomes" id="UP001056890">
    <property type="component" value="Chromosome"/>
</dbReference>
<dbReference type="EC" id="3.5.1.19" evidence="6"/>
<evidence type="ECO:0000256" key="6">
    <source>
        <dbReference type="ARBA" id="ARBA00039017"/>
    </source>
</evidence>
<dbReference type="InterPro" id="IPR052347">
    <property type="entry name" value="Isochorismatase_Nicotinamidase"/>
</dbReference>
<evidence type="ECO:0000313" key="10">
    <source>
        <dbReference type="Proteomes" id="UP001056890"/>
    </source>
</evidence>
<organism evidence="9 10">
    <name type="scientific">Aeromonas encheleia</name>
    <dbReference type="NCBI Taxonomy" id="73010"/>
    <lineage>
        <taxon>Bacteria</taxon>
        <taxon>Pseudomonadati</taxon>
        <taxon>Pseudomonadota</taxon>
        <taxon>Gammaproteobacteria</taxon>
        <taxon>Aeromonadales</taxon>
        <taxon>Aeromonadaceae</taxon>
        <taxon>Aeromonas</taxon>
    </lineage>
</organism>
<evidence type="ECO:0000256" key="3">
    <source>
        <dbReference type="ARBA" id="ARBA00022723"/>
    </source>
</evidence>
<accession>A0AAE9MH93</accession>
<dbReference type="CDD" id="cd01011">
    <property type="entry name" value="nicotinamidase"/>
    <property type="match status" value="1"/>
</dbReference>
<keyword evidence="3" id="KW-0479">Metal-binding</keyword>
<gene>
    <name evidence="9" type="ORF">NHF51_19585</name>
</gene>
<dbReference type="SUPFAM" id="SSF52499">
    <property type="entry name" value="Isochorismatase-like hydrolases"/>
    <property type="match status" value="1"/>
</dbReference>
<evidence type="ECO:0000313" key="9">
    <source>
        <dbReference type="EMBL" id="USV57483.1"/>
    </source>
</evidence>
<name>A0AAE9MH93_9GAMM</name>
<evidence type="ECO:0000256" key="7">
    <source>
        <dbReference type="ARBA" id="ARBA00043224"/>
    </source>
</evidence>